<sequence length="224" mass="24323">MKTVIKLVVVLLSTTVFAQGKLEKETGKFDELKVFDGISVNLVKSDQNKVVVSGEDSDKVAVVNNNGRLKIRMEIDKIFSGYRTFATVYYNGRLTLLDVNENASIKGDDVIEEVSLELRAQEGGEIDVKTDVQRLIVKSVTGGKIEAIGDAINQTITVNTGGNYEGDRLVTEQTSVTVNAGGTAYINASEYVKASVKAGGTIRIYGNPKVIDKKRFLGGKIIEQ</sequence>
<comment type="caution">
    <text evidence="3">The sequence shown here is derived from an EMBL/GenBank/DDBJ whole genome shotgun (WGS) entry which is preliminary data.</text>
</comment>
<protein>
    <submittedName>
        <fullName evidence="3">DUF2807 domain-containing protein</fullName>
    </submittedName>
</protein>
<dbReference type="Proteomes" id="UP000468581">
    <property type="component" value="Unassembled WGS sequence"/>
</dbReference>
<dbReference type="InterPro" id="IPR021255">
    <property type="entry name" value="DUF2807"/>
</dbReference>
<keyword evidence="4" id="KW-1185">Reference proteome</keyword>
<proteinExistence type="predicted"/>
<gene>
    <name evidence="3" type="ORF">GWK08_12265</name>
</gene>
<evidence type="ECO:0000313" key="4">
    <source>
        <dbReference type="Proteomes" id="UP000468581"/>
    </source>
</evidence>
<dbReference type="RefSeq" id="WP_163607513.1">
    <property type="nucleotide sequence ID" value="NZ_JAABOO010000003.1"/>
</dbReference>
<reference evidence="3 4" key="1">
    <citation type="submission" date="2020-01" db="EMBL/GenBank/DDBJ databases">
        <title>Leptobacterium flavescens.</title>
        <authorList>
            <person name="Wang G."/>
        </authorList>
    </citation>
    <scope>NUCLEOTIDE SEQUENCE [LARGE SCALE GENOMIC DNA]</scope>
    <source>
        <strain evidence="3 4">KCTC 22160</strain>
    </source>
</reference>
<evidence type="ECO:0000313" key="3">
    <source>
        <dbReference type="EMBL" id="NER14219.1"/>
    </source>
</evidence>
<organism evidence="3 4">
    <name type="scientific">Leptobacterium flavescens</name>
    <dbReference type="NCBI Taxonomy" id="472055"/>
    <lineage>
        <taxon>Bacteria</taxon>
        <taxon>Pseudomonadati</taxon>
        <taxon>Bacteroidota</taxon>
        <taxon>Flavobacteriia</taxon>
        <taxon>Flavobacteriales</taxon>
        <taxon>Flavobacteriaceae</taxon>
        <taxon>Leptobacterium</taxon>
    </lineage>
</organism>
<name>A0A6P0UR33_9FLAO</name>
<dbReference type="Gene3D" id="2.160.20.120">
    <property type="match status" value="1"/>
</dbReference>
<accession>A0A6P0UR33</accession>
<keyword evidence="1" id="KW-0732">Signal</keyword>
<dbReference type="EMBL" id="JAABOO010000003">
    <property type="protein sequence ID" value="NER14219.1"/>
    <property type="molecule type" value="Genomic_DNA"/>
</dbReference>
<feature type="signal peptide" evidence="1">
    <location>
        <begin position="1"/>
        <end position="18"/>
    </location>
</feature>
<feature type="domain" description="Putative auto-transporter adhesin head GIN" evidence="2">
    <location>
        <begin position="28"/>
        <end position="208"/>
    </location>
</feature>
<feature type="chain" id="PRO_5027067286" evidence="1">
    <location>
        <begin position="19"/>
        <end position="224"/>
    </location>
</feature>
<dbReference type="Pfam" id="PF10988">
    <property type="entry name" value="DUF2807"/>
    <property type="match status" value="1"/>
</dbReference>
<evidence type="ECO:0000259" key="2">
    <source>
        <dbReference type="Pfam" id="PF10988"/>
    </source>
</evidence>
<evidence type="ECO:0000256" key="1">
    <source>
        <dbReference type="SAM" id="SignalP"/>
    </source>
</evidence>
<dbReference type="AlphaFoldDB" id="A0A6P0UR33"/>